<feature type="compositionally biased region" description="Low complexity" evidence="2">
    <location>
        <begin position="747"/>
        <end position="757"/>
    </location>
</feature>
<feature type="region of interest" description="Disordered" evidence="2">
    <location>
        <begin position="723"/>
        <end position="762"/>
    </location>
</feature>
<feature type="region of interest" description="Disordered" evidence="2">
    <location>
        <begin position="596"/>
        <end position="648"/>
    </location>
</feature>
<dbReference type="InterPro" id="IPR015374">
    <property type="entry name" value="ChAPs"/>
</dbReference>
<reference evidence="3" key="1">
    <citation type="journal article" date="2020" name="bioRxiv">
        <title>Comparative genomics of Chlamydomonas.</title>
        <authorList>
            <person name="Craig R.J."/>
            <person name="Hasan A.R."/>
            <person name="Ness R.W."/>
            <person name="Keightley P.D."/>
        </authorList>
    </citation>
    <scope>NUCLEOTIDE SEQUENCE</scope>
    <source>
        <strain evidence="3">CCAP 11/70</strain>
    </source>
</reference>
<feature type="region of interest" description="Disordered" evidence="2">
    <location>
        <begin position="1095"/>
        <end position="1125"/>
    </location>
</feature>
<dbReference type="OrthoDB" id="434695at2759"/>
<feature type="compositionally biased region" description="Acidic residues" evidence="2">
    <location>
        <begin position="601"/>
        <end position="612"/>
    </location>
</feature>
<protein>
    <submittedName>
        <fullName evidence="3">Uncharacterized protein</fullName>
    </submittedName>
</protein>
<proteinExistence type="predicted"/>
<dbReference type="SUPFAM" id="SSF48452">
    <property type="entry name" value="TPR-like"/>
    <property type="match status" value="1"/>
</dbReference>
<feature type="region of interest" description="Disordered" evidence="2">
    <location>
        <begin position="513"/>
        <end position="546"/>
    </location>
</feature>
<feature type="region of interest" description="Disordered" evidence="2">
    <location>
        <begin position="949"/>
        <end position="972"/>
    </location>
</feature>
<feature type="compositionally biased region" description="Low complexity" evidence="2">
    <location>
        <begin position="631"/>
        <end position="648"/>
    </location>
</feature>
<accession>A0A836BSB5</accession>
<feature type="compositionally biased region" description="Gly residues" evidence="2">
    <location>
        <begin position="613"/>
        <end position="623"/>
    </location>
</feature>
<dbReference type="Pfam" id="PF09295">
    <property type="entry name" value="ChAPs"/>
    <property type="match status" value="2"/>
</dbReference>
<organism evidence="3 4">
    <name type="scientific">Edaphochlamys debaryana</name>
    <dbReference type="NCBI Taxonomy" id="47281"/>
    <lineage>
        <taxon>Eukaryota</taxon>
        <taxon>Viridiplantae</taxon>
        <taxon>Chlorophyta</taxon>
        <taxon>core chlorophytes</taxon>
        <taxon>Chlorophyceae</taxon>
        <taxon>CS clade</taxon>
        <taxon>Chlamydomonadales</taxon>
        <taxon>Chlamydomonadales incertae sedis</taxon>
        <taxon>Edaphochlamys</taxon>
    </lineage>
</organism>
<sequence length="1364" mass="136775">METIKGHPEHVEGVFGEAIVARDEALVVLSSACGLGPPDLCWLQKSPKSALTGASGEAKGYYHYCLGVNTSSSAAVAAYFATLTSMVEAPTFLQGLFSTTETRIERGFYCCYDPLSRLDVRCELCIPGGVVCGALDAEGNVHDVTPDLWRNCVVATFLRSELYDAELVSYSRAPVARHPSLPSHADESRLLTAVLGLYEDGVLPEALDALTIDQACGVAPEHADVVLHALLHYFSKRQRWGTALEFFARLSVVYPAAALYVAAVQRECGLYDEALSTLSRAVDDTPDEPLLLAALATECLYADQLEASLRFATRAVRIRPLLRPGWLALARAHVRLGGGGGPGGGSAAALVVLNLVPPPPLPGREDAMLHVVVPPDPKATTRPAAPAFDLDVSLARQVLAEEAVVHPGVDNSGAGASSAPATTLPGALMVPREPPEAAACPDTSPLRITKAVLAAVYTVLQELVAVSGWDGFLQLRSAVFVMHADSDVLKEQQREAEEREQQLRALHRQLSATLPTAPGKGGALLGPAPPLQPGPPHRRPPPEGLNYEQTLDEAVAMGLADYPEHLAQAGYDEARIAAAREANRRHLRSIAERQAALEAAEAGDEADDEGGGSDEGGGGGGGGRGRRGGRRAQQQQQQQQQAAAAQLVADEEEEALAAAAGAAAVAAAAPPPPGDMGIVDAAAMVREEQQAAADEENAAAAAAAARQAAAAAQAVAAEAEAPAKPAAPASTSWWGGMFGGGSAQAREPGPLGEATEAAGGGGSACSLDAAALSFRPGPGVVALHLGAEERWWEPAAAPVATGRLGGAGGGPATSAGVVCSPLAPLQRGRSLHAPSALPLPPAQCQTGVLGSATESTVKAVGGGGGGSQKRLAAAARALALRLLTRLAAPSRPGTCSGKGQGQRQRELLQRRRRRSGPAAGALLAAALAPSPYGPCGPLLSASKPRAAISPAAAGPGPVAESGGDGSAAATGPPAAAAGAAAAAAAGAAGSQLTMPSAHDAAAAAAALAAAGGGGGSFPGGEPAPLVLQNHDADRGMVMEGLDVVELGAKRLCVRWLDELIVALWHDLQAFLDWKALDSELGDAGFGSHADIVAGIAPGPTQGDMERRRSSGSGAGSAPPPPPLPALPATEWLRRGLLAERLHHEADALAAYQAAVMTPPSAGGGGSPPAFAALPAGGPGAFSAIAWQAVMRLAPAAEPRDTAWALRGVSAVIAWLEQRAGGAVPFTSGYLPPASATAPAATPSAGGGGGGGRAATAVGGRLAACPLTAVQCLHLVAAVLGEEGVEAALAASGRSGGGGAAPSAVPPVAAMVLRNAVAAAVAARAAAAAAAGVAPPSPRAGVSDGAAASPPPGRVRQSTDGGGAS</sequence>
<evidence type="ECO:0000256" key="1">
    <source>
        <dbReference type="SAM" id="Coils"/>
    </source>
</evidence>
<comment type="caution">
    <text evidence="3">The sequence shown here is derived from an EMBL/GenBank/DDBJ whole genome shotgun (WGS) entry which is preliminary data.</text>
</comment>
<name>A0A836BSB5_9CHLO</name>
<gene>
    <name evidence="3" type="ORF">HYH03_014321</name>
</gene>
<dbReference type="Gene3D" id="1.25.40.10">
    <property type="entry name" value="Tetratricopeptide repeat domain"/>
    <property type="match status" value="2"/>
</dbReference>
<dbReference type="PANTHER" id="PTHR31975:SF1">
    <property type="entry name" value="BUD SITE SELECTION PROTEIN 7-RELATED"/>
    <property type="match status" value="1"/>
</dbReference>
<keyword evidence="4" id="KW-1185">Reference proteome</keyword>
<dbReference type="PANTHER" id="PTHR31975">
    <property type="entry name" value="BUD SITE SELECTION PROTEIN 7-RELATED"/>
    <property type="match status" value="1"/>
</dbReference>
<keyword evidence="1" id="KW-0175">Coiled coil</keyword>
<feature type="region of interest" description="Disordered" evidence="2">
    <location>
        <begin position="1331"/>
        <end position="1364"/>
    </location>
</feature>
<evidence type="ECO:0000313" key="4">
    <source>
        <dbReference type="Proteomes" id="UP000612055"/>
    </source>
</evidence>
<feature type="region of interest" description="Disordered" evidence="2">
    <location>
        <begin position="410"/>
        <end position="442"/>
    </location>
</feature>
<dbReference type="GO" id="GO:0034044">
    <property type="term" value="C:exomer complex"/>
    <property type="evidence" value="ECO:0007669"/>
    <property type="project" value="TreeGrafter"/>
</dbReference>
<dbReference type="InterPro" id="IPR011990">
    <property type="entry name" value="TPR-like_helical_dom_sf"/>
</dbReference>
<dbReference type="GO" id="GO:0006893">
    <property type="term" value="P:Golgi to plasma membrane transport"/>
    <property type="evidence" value="ECO:0007669"/>
    <property type="project" value="UniProtKB-ARBA"/>
</dbReference>
<dbReference type="EMBL" id="JAEHOE010000102">
    <property type="protein sequence ID" value="KAG2487075.1"/>
    <property type="molecule type" value="Genomic_DNA"/>
</dbReference>
<feature type="region of interest" description="Disordered" evidence="2">
    <location>
        <begin position="889"/>
        <end position="915"/>
    </location>
</feature>
<evidence type="ECO:0000256" key="2">
    <source>
        <dbReference type="SAM" id="MobiDB-lite"/>
    </source>
</evidence>
<feature type="coiled-coil region" evidence="1">
    <location>
        <begin position="486"/>
        <end position="513"/>
    </location>
</feature>
<dbReference type="Proteomes" id="UP000612055">
    <property type="component" value="Unassembled WGS sequence"/>
</dbReference>
<evidence type="ECO:0000313" key="3">
    <source>
        <dbReference type="EMBL" id="KAG2487075.1"/>
    </source>
</evidence>